<evidence type="ECO:0000313" key="8">
    <source>
        <dbReference type="Proteomes" id="UP001324634"/>
    </source>
</evidence>
<dbReference type="GO" id="GO:0050297">
    <property type="term" value="F:stizolobate synthase activity"/>
    <property type="evidence" value="ECO:0007669"/>
    <property type="project" value="UniProtKB-EC"/>
</dbReference>
<organism evidence="7 8">
    <name type="scientific">Peredibacter starrii</name>
    <dbReference type="NCBI Taxonomy" id="28202"/>
    <lineage>
        <taxon>Bacteria</taxon>
        <taxon>Pseudomonadati</taxon>
        <taxon>Bdellovibrionota</taxon>
        <taxon>Bacteriovoracia</taxon>
        <taxon>Bacteriovoracales</taxon>
        <taxon>Bacteriovoracaceae</taxon>
        <taxon>Peredibacter</taxon>
    </lineage>
</organism>
<dbReference type="NCBIfam" id="NF007914">
    <property type="entry name" value="PRK10628.1"/>
    <property type="match status" value="1"/>
</dbReference>
<keyword evidence="5 7" id="KW-0560">Oxidoreductase</keyword>
<dbReference type="InterPro" id="IPR004183">
    <property type="entry name" value="Xdiol_dOase_suB"/>
</dbReference>
<dbReference type="EMBL" id="CP139487">
    <property type="protein sequence ID" value="WPU66751.1"/>
    <property type="molecule type" value="Genomic_DNA"/>
</dbReference>
<dbReference type="PANTHER" id="PTHR30096:SF0">
    <property type="entry name" value="4,5-DOPA DIOXYGENASE EXTRADIOL-LIKE PROTEIN"/>
    <property type="match status" value="1"/>
</dbReference>
<comment type="cofactor">
    <cofactor evidence="1">
        <name>Zn(2+)</name>
        <dbReference type="ChEBI" id="CHEBI:29105"/>
    </cofactor>
</comment>
<keyword evidence="8" id="KW-1185">Reference proteome</keyword>
<dbReference type="Proteomes" id="UP001324634">
    <property type="component" value="Chromosome"/>
</dbReference>
<reference evidence="7 8" key="1">
    <citation type="submission" date="2023-11" db="EMBL/GenBank/DDBJ databases">
        <title>Peredibacter starrii A3.12.</title>
        <authorList>
            <person name="Mitchell R.J."/>
        </authorList>
    </citation>
    <scope>NUCLEOTIDE SEQUENCE [LARGE SCALE GENOMIC DNA]</scope>
    <source>
        <strain evidence="7 8">A3.12</strain>
    </source>
</reference>
<dbReference type="PIRSF" id="PIRSF006157">
    <property type="entry name" value="Doxgns_DODA"/>
    <property type="match status" value="1"/>
</dbReference>
<dbReference type="Gene3D" id="3.40.830.10">
    <property type="entry name" value="LigB-like"/>
    <property type="match status" value="1"/>
</dbReference>
<feature type="domain" description="Extradiol ring-cleavage dioxygenase class III enzyme subunit B" evidence="6">
    <location>
        <begin position="33"/>
        <end position="265"/>
    </location>
</feature>
<evidence type="ECO:0000256" key="1">
    <source>
        <dbReference type="ARBA" id="ARBA00001947"/>
    </source>
</evidence>
<dbReference type="GO" id="GO:0008270">
    <property type="term" value="F:zinc ion binding"/>
    <property type="evidence" value="ECO:0007669"/>
    <property type="project" value="InterPro"/>
</dbReference>
<name>A0AAX4HUU4_9BACT</name>
<accession>A0AAX4HUU4</accession>
<sequence>MNRRLFMGTLIGGAVGTALFKNLKGESSTRMPTLFLAHGSPMNAIAHNSFTQFLEQTGKELPTPKALLVISAHWETMGTKVLKLERPRTIHDFGGFPEPLYQIQYPAPGDLALADRISKLSPLIETDSTWGLDHGTWAVLKFLYPKADVPVLQLSLNRNMTFKDHLNLARELSVLRNEGVLIVGSGNVTHNLRRISWTEDAPATDWALEFDELLKNAILKRDEDFLLGKTGKYQSLWNMAHPSVEHYLPILYAYGAADSPEKVKYIFEGMQNASLSMRSMMFA</sequence>
<evidence type="ECO:0000259" key="6">
    <source>
        <dbReference type="Pfam" id="PF02900"/>
    </source>
</evidence>
<dbReference type="KEGG" id="psti:SOO65_08325"/>
<dbReference type="EC" id="1.13.11.29" evidence="7"/>
<protein>
    <submittedName>
        <fullName evidence="7">4,5-DOPA dioxygenase extradiol</fullName>
        <ecNumber evidence="7">1.13.11.29</ecNumber>
    </submittedName>
</protein>
<dbReference type="PANTHER" id="PTHR30096">
    <property type="entry name" value="4,5-DOPA DIOXYGENASE EXTRADIOL-LIKE PROTEIN"/>
    <property type="match status" value="1"/>
</dbReference>
<keyword evidence="4" id="KW-0862">Zinc</keyword>
<comment type="similarity">
    <text evidence="2">Belongs to the DODA-type extradiol aromatic ring-opening dioxygenase family.</text>
</comment>
<dbReference type="CDD" id="cd07363">
    <property type="entry name" value="45_DOPA_Dioxygenase"/>
    <property type="match status" value="1"/>
</dbReference>
<evidence type="ECO:0000256" key="4">
    <source>
        <dbReference type="ARBA" id="ARBA00022833"/>
    </source>
</evidence>
<evidence type="ECO:0000256" key="3">
    <source>
        <dbReference type="ARBA" id="ARBA00022723"/>
    </source>
</evidence>
<evidence type="ECO:0000256" key="2">
    <source>
        <dbReference type="ARBA" id="ARBA00007581"/>
    </source>
</evidence>
<evidence type="ECO:0000256" key="5">
    <source>
        <dbReference type="ARBA" id="ARBA00023002"/>
    </source>
</evidence>
<dbReference type="Pfam" id="PF02900">
    <property type="entry name" value="LigB"/>
    <property type="match status" value="1"/>
</dbReference>
<evidence type="ECO:0000313" key="7">
    <source>
        <dbReference type="EMBL" id="WPU66751.1"/>
    </source>
</evidence>
<dbReference type="SUPFAM" id="SSF53213">
    <property type="entry name" value="LigB-like"/>
    <property type="match status" value="1"/>
</dbReference>
<proteinExistence type="inferred from homology"/>
<dbReference type="GO" id="GO:0008198">
    <property type="term" value="F:ferrous iron binding"/>
    <property type="evidence" value="ECO:0007669"/>
    <property type="project" value="InterPro"/>
</dbReference>
<dbReference type="AlphaFoldDB" id="A0AAX4HUU4"/>
<keyword evidence="3" id="KW-0479">Metal-binding</keyword>
<gene>
    <name evidence="7" type="primary">ygiD</name>
    <name evidence="7" type="ORF">SOO65_08325</name>
</gene>
<keyword evidence="7" id="KW-0223">Dioxygenase</keyword>
<dbReference type="RefSeq" id="WP_321399274.1">
    <property type="nucleotide sequence ID" value="NZ_CP139487.1"/>
</dbReference>
<dbReference type="InterPro" id="IPR014436">
    <property type="entry name" value="Extradiol_dOase_DODA"/>
</dbReference>